<evidence type="ECO:0000256" key="2">
    <source>
        <dbReference type="ARBA" id="ARBA00022676"/>
    </source>
</evidence>
<reference evidence="8" key="1">
    <citation type="submission" date="2019-09" db="EMBL/GenBank/DDBJ databases">
        <title>Draft genome information of white flower Hibiscus syriacus.</title>
        <authorList>
            <person name="Kim Y.-M."/>
        </authorList>
    </citation>
    <scope>NUCLEOTIDE SEQUENCE [LARGE SCALE GENOMIC DNA]</scope>
    <source>
        <strain evidence="8">YM2019G1</strain>
    </source>
</reference>
<organism evidence="8 9">
    <name type="scientific">Hibiscus syriacus</name>
    <name type="common">Rose of Sharon</name>
    <dbReference type="NCBI Taxonomy" id="106335"/>
    <lineage>
        <taxon>Eukaryota</taxon>
        <taxon>Viridiplantae</taxon>
        <taxon>Streptophyta</taxon>
        <taxon>Embryophyta</taxon>
        <taxon>Tracheophyta</taxon>
        <taxon>Spermatophyta</taxon>
        <taxon>Magnoliopsida</taxon>
        <taxon>eudicotyledons</taxon>
        <taxon>Gunneridae</taxon>
        <taxon>Pentapetalae</taxon>
        <taxon>rosids</taxon>
        <taxon>malvids</taxon>
        <taxon>Malvales</taxon>
        <taxon>Malvaceae</taxon>
        <taxon>Malvoideae</taxon>
        <taxon>Hibiscus</taxon>
    </lineage>
</organism>
<evidence type="ECO:0000256" key="4">
    <source>
        <dbReference type="ARBA" id="ARBA00023253"/>
    </source>
</evidence>
<keyword evidence="5" id="KW-0119">Carbohydrate metabolism</keyword>
<dbReference type="AlphaFoldDB" id="A0A6A2Z160"/>
<dbReference type="Pfam" id="PF10250">
    <property type="entry name" value="O-FucT"/>
    <property type="match status" value="1"/>
</dbReference>
<keyword evidence="2" id="KW-0328">Glycosyltransferase</keyword>
<dbReference type="InterPro" id="IPR019378">
    <property type="entry name" value="GDP-Fuc_O-FucTrfase"/>
</dbReference>
<feature type="region of interest" description="Disordered" evidence="7">
    <location>
        <begin position="1"/>
        <end position="38"/>
    </location>
</feature>
<evidence type="ECO:0000256" key="3">
    <source>
        <dbReference type="ARBA" id="ARBA00022679"/>
    </source>
</evidence>
<comment type="caution">
    <text evidence="8">The sequence shown here is derived from an EMBL/GenBank/DDBJ whole genome shotgun (WGS) entry which is preliminary data.</text>
</comment>
<evidence type="ECO:0000256" key="6">
    <source>
        <dbReference type="ARBA" id="ARBA00030350"/>
    </source>
</evidence>
<name>A0A6A2Z160_HIBSY</name>
<protein>
    <recommendedName>
        <fullName evidence="6">O-fucosyltransferase family protein</fullName>
    </recommendedName>
</protein>
<dbReference type="GO" id="GO:0016757">
    <property type="term" value="F:glycosyltransferase activity"/>
    <property type="evidence" value="ECO:0007669"/>
    <property type="project" value="UniProtKB-KW"/>
</dbReference>
<proteinExistence type="inferred from homology"/>
<keyword evidence="4" id="KW-0294">Fucose metabolism</keyword>
<feature type="compositionally biased region" description="Basic and acidic residues" evidence="7">
    <location>
        <begin position="14"/>
        <end position="32"/>
    </location>
</feature>
<dbReference type="EMBL" id="VEPZ02001229">
    <property type="protein sequence ID" value="KAE8685638.1"/>
    <property type="molecule type" value="Genomic_DNA"/>
</dbReference>
<dbReference type="InterPro" id="IPR024709">
    <property type="entry name" value="FucosylTrfase_pln"/>
</dbReference>
<gene>
    <name evidence="8" type="ORF">F3Y22_tig00111095pilonHSYRG00380</name>
</gene>
<evidence type="ECO:0000313" key="9">
    <source>
        <dbReference type="Proteomes" id="UP000436088"/>
    </source>
</evidence>
<dbReference type="Proteomes" id="UP000436088">
    <property type="component" value="Unassembled WGS sequence"/>
</dbReference>
<keyword evidence="3" id="KW-0808">Transferase</keyword>
<keyword evidence="9" id="KW-1185">Reference proteome</keyword>
<dbReference type="GO" id="GO:0006004">
    <property type="term" value="P:fucose metabolic process"/>
    <property type="evidence" value="ECO:0007669"/>
    <property type="project" value="UniProtKB-KW"/>
</dbReference>
<accession>A0A6A2Z160</accession>
<sequence length="440" mass="49268">MNGGRRRPTAAARRRSEAKGRILENLAHEKLSGETQDSQVVEKDALVKLSERSKGPWIEDYEELKPCWSTVFDQNEIERSRGYVTFSLTNGPEYHVSQVADAVVVARYLSATLVLPDIRGNNGAERAFKDIYNVEKFMKSLEGVVRVANGLPDQISIRDLAAVKVPNRVTEDYIVENVVPVFKSKGNVRLATYFPTANMRKTAQKTSVDSVACLGMFGTLELQPEVNEVIDSMVKRLRTLSRKSNGRFIAVDLRVEVLENKNCHGSSSVGAKSCYSAEEIALFLRKVGFDMDTTIYLTQTTWDSSLSVLKDIFPRTYTKVSKIFSSPITILYSEPHFYSSEPLQAIVMPKEKSKFLEPEGTEFERVIDFYICSQSDIFVPAISGLFYANVTGKRIASGKPQILVLAEISGSSAEITTSLLALPRRTTWFIHVFVNLAFLR</sequence>
<comment type="similarity">
    <text evidence="1">Belongs to the glycosyltransferase GT106 family.</text>
</comment>
<evidence type="ECO:0000256" key="1">
    <source>
        <dbReference type="ARBA" id="ARBA00007737"/>
    </source>
</evidence>
<dbReference type="PANTHER" id="PTHR31288:SF5">
    <property type="entry name" value="PROTEIN MANNAN SYNTHESIS-RELATED 1"/>
    <property type="match status" value="1"/>
</dbReference>
<evidence type="ECO:0000256" key="5">
    <source>
        <dbReference type="ARBA" id="ARBA00023277"/>
    </source>
</evidence>
<evidence type="ECO:0000256" key="7">
    <source>
        <dbReference type="SAM" id="MobiDB-lite"/>
    </source>
</evidence>
<dbReference type="PANTHER" id="PTHR31288">
    <property type="entry name" value="O-FUCOSYLTRANSFERASE FAMILY PROTEIN"/>
    <property type="match status" value="1"/>
</dbReference>
<evidence type="ECO:0000313" key="8">
    <source>
        <dbReference type="EMBL" id="KAE8685638.1"/>
    </source>
</evidence>